<feature type="compositionally biased region" description="Basic and acidic residues" evidence="2">
    <location>
        <begin position="31"/>
        <end position="53"/>
    </location>
</feature>
<evidence type="ECO:0000313" key="4">
    <source>
        <dbReference type="Proteomes" id="UP001521222"/>
    </source>
</evidence>
<evidence type="ECO:0000256" key="1">
    <source>
        <dbReference type="SAM" id="Coils"/>
    </source>
</evidence>
<comment type="caution">
    <text evidence="3">The sequence shown here is derived from an EMBL/GenBank/DDBJ whole genome shotgun (WGS) entry which is preliminary data.</text>
</comment>
<proteinExistence type="predicted"/>
<dbReference type="Proteomes" id="UP001521222">
    <property type="component" value="Unassembled WGS sequence"/>
</dbReference>
<sequence>MAPLPRRKKRDARLSHIYKQIDELMGDDQASTDRNDNVHNKASEMDARDEAEAFRRHEERRIAREEKWEMEYFRRQQARTRTKAETELIEDMHNYRLKRLQQLRAAYEAEYKISQPPKTIHEPAPEAERDFKQESINMEKGQTKTKVTLEPDLSMPAAGDQTLSTHKIWHDLPAIPAGQVLSGNPKRPSLWNIDFEAAPAVTRKQSPPLMTRWRYPERKRDKLNRDMSRIKTEFILSDEFVDDVNHMLDFIENMHWDTFWDMRLSFKKDINNRDRVVRFVEHGDREWGVNLQRPDSANTDILYEDDEPEIGWLIDDGHLPQVCQDEGCDDGCPRKVSFEEKKTELRKFRERQMMPPPPVPRRSDEGKPHRPRLEFNLDPARPSFRLGHVTLTRYSSSNPSKGNFNSADADMAAEHIENIERNIKDIKRESAALRDERTILQNQINQVDDQMEQVKANFRKSTGREPSHQEVLREWVRLRQANVGFGVPQTLRKDSVIDKKDFGPMGGKLVHDEKIPAGTNSTFAEDIKIYKAPWRYDERCEVPELRDENVRKRPRHEYYAAKESDTSTNGAVRLLSPGNTQGLKIRPQWEKHPDEYWELQKTRVESMSRERKQKRSENSQKGLPNEGAVAHLRSEHSVLPVQQLEQAVNALVAKIEESARISSESTPVFDDYPDDITP</sequence>
<accession>A0ABR3RSF5</accession>
<keyword evidence="1" id="KW-0175">Coiled coil</keyword>
<feature type="coiled-coil region" evidence="1">
    <location>
        <begin position="409"/>
        <end position="457"/>
    </location>
</feature>
<feature type="region of interest" description="Disordered" evidence="2">
    <location>
        <begin position="657"/>
        <end position="678"/>
    </location>
</feature>
<feature type="compositionally biased region" description="Basic and acidic residues" evidence="2">
    <location>
        <begin position="361"/>
        <end position="375"/>
    </location>
</feature>
<evidence type="ECO:0000313" key="3">
    <source>
        <dbReference type="EMBL" id="KAL1607297.1"/>
    </source>
</evidence>
<feature type="region of interest" description="Disordered" evidence="2">
    <location>
        <begin position="604"/>
        <end position="626"/>
    </location>
</feature>
<reference evidence="3 4" key="1">
    <citation type="submission" date="2024-02" db="EMBL/GenBank/DDBJ databases">
        <title>De novo assembly and annotation of 12 fungi associated with fruit tree decline syndrome in Ontario, Canada.</title>
        <authorList>
            <person name="Sulman M."/>
            <person name="Ellouze W."/>
            <person name="Ilyukhin E."/>
        </authorList>
    </citation>
    <scope>NUCLEOTIDE SEQUENCE [LARGE SCALE GENOMIC DNA]</scope>
    <source>
        <strain evidence="3 4">M97-236</strain>
    </source>
</reference>
<organism evidence="3 4">
    <name type="scientific">Nothophoma quercina</name>
    <dbReference type="NCBI Taxonomy" id="749835"/>
    <lineage>
        <taxon>Eukaryota</taxon>
        <taxon>Fungi</taxon>
        <taxon>Dikarya</taxon>
        <taxon>Ascomycota</taxon>
        <taxon>Pezizomycotina</taxon>
        <taxon>Dothideomycetes</taxon>
        <taxon>Pleosporomycetidae</taxon>
        <taxon>Pleosporales</taxon>
        <taxon>Pleosporineae</taxon>
        <taxon>Didymellaceae</taxon>
        <taxon>Nothophoma</taxon>
    </lineage>
</organism>
<feature type="region of interest" description="Disordered" evidence="2">
    <location>
        <begin position="24"/>
        <end position="53"/>
    </location>
</feature>
<protein>
    <submittedName>
        <fullName evidence="3">Uncharacterized protein</fullName>
    </submittedName>
</protein>
<dbReference type="EMBL" id="JAKIXB020000006">
    <property type="protein sequence ID" value="KAL1607297.1"/>
    <property type="molecule type" value="Genomic_DNA"/>
</dbReference>
<feature type="compositionally biased region" description="Basic and acidic residues" evidence="2">
    <location>
        <begin position="604"/>
        <end position="618"/>
    </location>
</feature>
<feature type="region of interest" description="Disordered" evidence="2">
    <location>
        <begin position="350"/>
        <end position="379"/>
    </location>
</feature>
<evidence type="ECO:0000256" key="2">
    <source>
        <dbReference type="SAM" id="MobiDB-lite"/>
    </source>
</evidence>
<keyword evidence="4" id="KW-1185">Reference proteome</keyword>
<gene>
    <name evidence="3" type="ORF">SLS59_002261</name>
</gene>
<name>A0ABR3RSF5_9PLEO</name>